<dbReference type="PROSITE" id="PS50181">
    <property type="entry name" value="FBOX"/>
    <property type="match status" value="1"/>
</dbReference>
<dbReference type="SUPFAM" id="SSF81383">
    <property type="entry name" value="F-box domain"/>
    <property type="match status" value="1"/>
</dbReference>
<dbReference type="InterPro" id="IPR036047">
    <property type="entry name" value="F-box-like_dom_sf"/>
</dbReference>
<accession>A0A7N0TQ79</accession>
<dbReference type="AlphaFoldDB" id="A0A7N0TQ79"/>
<evidence type="ECO:0000313" key="3">
    <source>
        <dbReference type="Proteomes" id="UP000594263"/>
    </source>
</evidence>
<reference evidence="2" key="1">
    <citation type="submission" date="2021-01" db="UniProtKB">
        <authorList>
            <consortium name="EnsemblPlants"/>
        </authorList>
    </citation>
    <scope>IDENTIFICATION</scope>
</reference>
<dbReference type="InterPro" id="IPR001810">
    <property type="entry name" value="F-box_dom"/>
</dbReference>
<name>A0A7N0TQ79_KALFE</name>
<keyword evidence="3" id="KW-1185">Reference proteome</keyword>
<feature type="domain" description="F-box" evidence="1">
    <location>
        <begin position="5"/>
        <end position="50"/>
    </location>
</feature>
<evidence type="ECO:0000259" key="1">
    <source>
        <dbReference type="PROSITE" id="PS50181"/>
    </source>
</evidence>
<dbReference type="Gene3D" id="1.20.1280.50">
    <property type="match status" value="1"/>
</dbReference>
<dbReference type="Pfam" id="PF00646">
    <property type="entry name" value="F-box"/>
    <property type="match status" value="1"/>
</dbReference>
<evidence type="ECO:0000313" key="2">
    <source>
        <dbReference type="EnsemblPlants" id="Kaladp0042s0276.1.v1.1.CDS.1"/>
    </source>
</evidence>
<dbReference type="Proteomes" id="UP000594263">
    <property type="component" value="Unplaced"/>
</dbReference>
<organism evidence="2 3">
    <name type="scientific">Kalanchoe fedtschenkoi</name>
    <name type="common">Lavender scallops</name>
    <name type="synonym">South American air plant</name>
    <dbReference type="NCBI Taxonomy" id="63787"/>
    <lineage>
        <taxon>Eukaryota</taxon>
        <taxon>Viridiplantae</taxon>
        <taxon>Streptophyta</taxon>
        <taxon>Embryophyta</taxon>
        <taxon>Tracheophyta</taxon>
        <taxon>Spermatophyta</taxon>
        <taxon>Magnoliopsida</taxon>
        <taxon>eudicotyledons</taxon>
        <taxon>Gunneridae</taxon>
        <taxon>Pentapetalae</taxon>
        <taxon>Saxifragales</taxon>
        <taxon>Crassulaceae</taxon>
        <taxon>Kalanchoe</taxon>
    </lineage>
</organism>
<dbReference type="SMART" id="SM00256">
    <property type="entry name" value="FBOX"/>
    <property type="match status" value="1"/>
</dbReference>
<dbReference type="CDD" id="cd22157">
    <property type="entry name" value="F-box_AtFBW1-like"/>
    <property type="match status" value="1"/>
</dbReference>
<sequence length="259" mass="29642">MLQGDTLTPSLPDDIIFDILSRLPVRSATRFESVCKCWHSLIRSRIFIEMHLRSGLQTIDRLQLWFSVHPCGFLFRYRNIVRSLNFVTQKNVVWLAPSSSPNLYSLFLPPPYSCRSVYNFFMGSCNGLLCFNLQGRSMLNLQPFMWNPATGAFRFMSEDDVSAVDVCDKTPLKLKGSCFIFCYGFGYDSSIDDYKIVRLVQYSNRESLLLVDLLAVGGNKLRRFQFPLRADIRSQSGCSFMGRCIGLCVDNFLNISSYV</sequence>
<dbReference type="InterPro" id="IPR050796">
    <property type="entry name" value="SCF_F-box_component"/>
</dbReference>
<dbReference type="Gramene" id="Kaladp0042s0276.1.v1.1">
    <property type="protein sequence ID" value="Kaladp0042s0276.1.v1.1.CDS.1"/>
    <property type="gene ID" value="Kaladp0042s0276.v1.1"/>
</dbReference>
<dbReference type="PANTHER" id="PTHR31672">
    <property type="entry name" value="BNACNNG10540D PROTEIN"/>
    <property type="match status" value="1"/>
</dbReference>
<dbReference type="EnsemblPlants" id="Kaladp0042s0276.1.v1.1">
    <property type="protein sequence ID" value="Kaladp0042s0276.1.v1.1.CDS.1"/>
    <property type="gene ID" value="Kaladp0042s0276.v1.1"/>
</dbReference>
<dbReference type="PANTHER" id="PTHR31672:SF13">
    <property type="entry name" value="F-BOX PROTEIN CPR30-LIKE"/>
    <property type="match status" value="1"/>
</dbReference>
<protein>
    <recommendedName>
        <fullName evidence="1">F-box domain-containing protein</fullName>
    </recommendedName>
</protein>
<proteinExistence type="predicted"/>